<dbReference type="AlphaFoldDB" id="A0A0A8ZE39"/>
<organism evidence="1">
    <name type="scientific">Arundo donax</name>
    <name type="common">Giant reed</name>
    <name type="synonym">Donax arundinaceus</name>
    <dbReference type="NCBI Taxonomy" id="35708"/>
    <lineage>
        <taxon>Eukaryota</taxon>
        <taxon>Viridiplantae</taxon>
        <taxon>Streptophyta</taxon>
        <taxon>Embryophyta</taxon>
        <taxon>Tracheophyta</taxon>
        <taxon>Spermatophyta</taxon>
        <taxon>Magnoliopsida</taxon>
        <taxon>Liliopsida</taxon>
        <taxon>Poales</taxon>
        <taxon>Poaceae</taxon>
        <taxon>PACMAD clade</taxon>
        <taxon>Arundinoideae</taxon>
        <taxon>Arundineae</taxon>
        <taxon>Arundo</taxon>
    </lineage>
</organism>
<dbReference type="EMBL" id="GBRH01260251">
    <property type="protein sequence ID" value="JAD37644.1"/>
    <property type="molecule type" value="Transcribed_RNA"/>
</dbReference>
<reference evidence="1" key="2">
    <citation type="journal article" date="2015" name="Data Brief">
        <title>Shoot transcriptome of the giant reed, Arundo donax.</title>
        <authorList>
            <person name="Barrero R.A."/>
            <person name="Guerrero F.D."/>
            <person name="Moolhuijzen P."/>
            <person name="Goolsby J.A."/>
            <person name="Tidwell J."/>
            <person name="Bellgard S.E."/>
            <person name="Bellgard M.I."/>
        </authorList>
    </citation>
    <scope>NUCLEOTIDE SEQUENCE</scope>
    <source>
        <tissue evidence="1">Shoot tissue taken approximately 20 cm above the soil surface</tissue>
    </source>
</reference>
<evidence type="ECO:0000313" key="1">
    <source>
        <dbReference type="EMBL" id="JAD37644.1"/>
    </source>
</evidence>
<proteinExistence type="predicted"/>
<sequence>MFDQEIKKPFSSRIAKEIAIPVDTPFRAFRAVNVAGAVCLAIT</sequence>
<protein>
    <submittedName>
        <fullName evidence="1">Uncharacterized protein</fullName>
    </submittedName>
</protein>
<name>A0A0A8ZE39_ARUDO</name>
<accession>A0A0A8ZE39</accession>
<reference evidence="1" key="1">
    <citation type="submission" date="2014-09" db="EMBL/GenBank/DDBJ databases">
        <authorList>
            <person name="Magalhaes I.L.F."/>
            <person name="Oliveira U."/>
            <person name="Santos F.R."/>
            <person name="Vidigal T.H.D.A."/>
            <person name="Brescovit A.D."/>
            <person name="Santos A.J."/>
        </authorList>
    </citation>
    <scope>NUCLEOTIDE SEQUENCE</scope>
    <source>
        <tissue evidence="1">Shoot tissue taken approximately 20 cm above the soil surface</tissue>
    </source>
</reference>